<dbReference type="NCBIfam" id="TIGR01214">
    <property type="entry name" value="rmlD"/>
    <property type="match status" value="1"/>
</dbReference>
<dbReference type="EC" id="1.1.1.133" evidence="2"/>
<dbReference type="PANTHER" id="PTHR10491:SF4">
    <property type="entry name" value="METHIONINE ADENOSYLTRANSFERASE 2 SUBUNIT BETA"/>
    <property type="match status" value="1"/>
</dbReference>
<dbReference type="RefSeq" id="WP_014404797.1">
    <property type="nucleotide sequence ID" value="NC_017034.1"/>
</dbReference>
<dbReference type="Proteomes" id="UP000005233">
    <property type="component" value="Chromosome"/>
</dbReference>
<proteinExistence type="predicted"/>
<gene>
    <name evidence="2" type="primary">rfbD-1</name>
    <name evidence="2" type="ordered locus">Mtc_0187</name>
</gene>
<feature type="domain" description="RmlD-like substrate binding" evidence="1">
    <location>
        <begin position="2"/>
        <end position="263"/>
    </location>
</feature>
<dbReference type="InterPro" id="IPR005913">
    <property type="entry name" value="dTDP_dehydrorham_reduct"/>
</dbReference>
<dbReference type="Pfam" id="PF04321">
    <property type="entry name" value="RmlD_sub_bind"/>
    <property type="match status" value="1"/>
</dbReference>
<dbReference type="InterPro" id="IPR029903">
    <property type="entry name" value="RmlD-like-bd"/>
</dbReference>
<dbReference type="OrthoDB" id="4907at2157"/>
<dbReference type="Gene3D" id="3.90.25.10">
    <property type="entry name" value="UDP-galactose 4-epimerase, domain 1"/>
    <property type="match status" value="1"/>
</dbReference>
<dbReference type="InterPro" id="IPR036291">
    <property type="entry name" value="NAD(P)-bd_dom_sf"/>
</dbReference>
<evidence type="ECO:0000313" key="2">
    <source>
        <dbReference type="EMBL" id="AFC98958.1"/>
    </source>
</evidence>
<dbReference type="EMBL" id="CP003243">
    <property type="protein sequence ID" value="AFC98958.1"/>
    <property type="molecule type" value="Genomic_DNA"/>
</dbReference>
<dbReference type="GeneID" id="11970948"/>
<organism evidence="2 3">
    <name type="scientific">Methanocella conradii (strain DSM 24694 / JCM 17849 / CGMCC 1.5162 / HZ254)</name>
    <dbReference type="NCBI Taxonomy" id="1041930"/>
    <lineage>
        <taxon>Archaea</taxon>
        <taxon>Methanobacteriati</taxon>
        <taxon>Methanobacteriota</taxon>
        <taxon>Stenosarchaea group</taxon>
        <taxon>Methanomicrobia</taxon>
        <taxon>Methanocellales</taxon>
        <taxon>Methanocellaceae</taxon>
        <taxon>Methanocella</taxon>
    </lineage>
</organism>
<dbReference type="SUPFAM" id="SSF51735">
    <property type="entry name" value="NAD(P)-binding Rossmann-fold domains"/>
    <property type="match status" value="1"/>
</dbReference>
<accession>H8I8A5</accession>
<dbReference type="CDD" id="cd05254">
    <property type="entry name" value="dTDP_HR_like_SDR_e"/>
    <property type="match status" value="1"/>
</dbReference>
<evidence type="ECO:0000259" key="1">
    <source>
        <dbReference type="Pfam" id="PF04321"/>
    </source>
</evidence>
<dbReference type="AlphaFoldDB" id="H8I8A5"/>
<name>H8I8A5_METCZ</name>
<sequence>MILVTGSGLLGSDMIRVLRREHEVVGTYNKTPKEGTIRLDITDREGTIRAIRELKPEYVVHTAALTNVDYCEDHEAEAMAVNGQGTKNVVDAARAAGSKVVYVSTDYVFDGSRGMYREDDDVCPISAYARSKLMGELHVEEMEDFIIARTSVVYGNARQNFVSWVKDSLAKGQRIKVVTDQFNSPTLSYDCAEAVAALIRSGASGIYHTAGSERISRYEFARKIALFYGLDLGLIEPVPTSALSQKARRPMDSSLDVTRISAYHRMLNIMEGLRKMEEVK</sequence>
<protein>
    <submittedName>
        <fullName evidence="2">dTDP-4-dehydrorhamnose reductase</fullName>
        <ecNumber evidence="2">1.1.1.133</ecNumber>
    </submittedName>
</protein>
<dbReference type="HOGENOM" id="CLU_045518_1_2_2"/>
<dbReference type="Gene3D" id="3.40.50.720">
    <property type="entry name" value="NAD(P)-binding Rossmann-like Domain"/>
    <property type="match status" value="1"/>
</dbReference>
<evidence type="ECO:0000313" key="3">
    <source>
        <dbReference type="Proteomes" id="UP000005233"/>
    </source>
</evidence>
<dbReference type="GO" id="GO:0008831">
    <property type="term" value="F:dTDP-4-dehydrorhamnose reductase activity"/>
    <property type="evidence" value="ECO:0007669"/>
    <property type="project" value="UniProtKB-EC"/>
</dbReference>
<dbReference type="eggNOG" id="arCOG01367">
    <property type="taxonomic scope" value="Archaea"/>
</dbReference>
<keyword evidence="3" id="KW-1185">Reference proteome</keyword>
<dbReference type="STRING" id="1041930.Mtc_0187"/>
<dbReference type="KEGG" id="mez:Mtc_0187"/>
<reference evidence="2 3" key="1">
    <citation type="journal article" date="2012" name="J. Bacteriol.">
        <title>Complete genome sequence of a thermophilic methanogen, Methanocella conradii HZ254, isolated from Chinese rice field soil.</title>
        <authorList>
            <person name="Lu Z."/>
            <person name="Lu Y."/>
        </authorList>
    </citation>
    <scope>NUCLEOTIDE SEQUENCE [LARGE SCALE GENOMIC DNA]</scope>
    <source>
        <strain evidence="3">DSM 24694 / JCM 17849 / CGMCC 1.5162 / HZ254</strain>
    </source>
</reference>
<dbReference type="PANTHER" id="PTHR10491">
    <property type="entry name" value="DTDP-4-DEHYDRORHAMNOSE REDUCTASE"/>
    <property type="match status" value="1"/>
</dbReference>
<keyword evidence="2" id="KW-0560">Oxidoreductase</keyword>
<dbReference type="GO" id="GO:0005829">
    <property type="term" value="C:cytosol"/>
    <property type="evidence" value="ECO:0007669"/>
    <property type="project" value="TreeGrafter"/>
</dbReference>
<dbReference type="GO" id="GO:0019305">
    <property type="term" value="P:dTDP-rhamnose biosynthetic process"/>
    <property type="evidence" value="ECO:0007669"/>
    <property type="project" value="TreeGrafter"/>
</dbReference>